<accession>A0A3P7IP10</accession>
<evidence type="ECO:0000313" key="1">
    <source>
        <dbReference type="EMBL" id="VDM67334.1"/>
    </source>
</evidence>
<keyword evidence="2" id="KW-1185">Reference proteome</keyword>
<proteinExistence type="predicted"/>
<organism evidence="1 2">
    <name type="scientific">Strongylus vulgaris</name>
    <name type="common">Blood worm</name>
    <dbReference type="NCBI Taxonomy" id="40348"/>
    <lineage>
        <taxon>Eukaryota</taxon>
        <taxon>Metazoa</taxon>
        <taxon>Ecdysozoa</taxon>
        <taxon>Nematoda</taxon>
        <taxon>Chromadorea</taxon>
        <taxon>Rhabditida</taxon>
        <taxon>Rhabditina</taxon>
        <taxon>Rhabditomorpha</taxon>
        <taxon>Strongyloidea</taxon>
        <taxon>Strongylidae</taxon>
        <taxon>Strongylus</taxon>
    </lineage>
</organism>
<dbReference type="EMBL" id="UYYB01005218">
    <property type="protein sequence ID" value="VDM67334.1"/>
    <property type="molecule type" value="Genomic_DNA"/>
</dbReference>
<evidence type="ECO:0000313" key="2">
    <source>
        <dbReference type="Proteomes" id="UP000270094"/>
    </source>
</evidence>
<protein>
    <submittedName>
        <fullName evidence="1">Uncharacterized protein</fullName>
    </submittedName>
</protein>
<name>A0A3P7IP10_STRVU</name>
<sequence>MIQLNEFIDRQVADSNPKIKKFFEQAIKDWDKDLHEEAERAKVQKLINSLGESEKNEIRKIRKDYDKEAKKLGLDHLIQSKE</sequence>
<reference evidence="1 2" key="1">
    <citation type="submission" date="2018-11" db="EMBL/GenBank/DDBJ databases">
        <authorList>
            <consortium name="Pathogen Informatics"/>
        </authorList>
    </citation>
    <scope>NUCLEOTIDE SEQUENCE [LARGE SCALE GENOMIC DNA]</scope>
</reference>
<dbReference type="AlphaFoldDB" id="A0A3P7IP10"/>
<gene>
    <name evidence="1" type="ORF">SVUK_LOCUS2332</name>
</gene>
<dbReference type="Proteomes" id="UP000270094">
    <property type="component" value="Unassembled WGS sequence"/>
</dbReference>